<dbReference type="Pfam" id="PF07691">
    <property type="entry name" value="PA14"/>
    <property type="match status" value="1"/>
</dbReference>
<dbReference type="OrthoDB" id="14563at2759"/>
<dbReference type="InterPro" id="IPR037524">
    <property type="entry name" value="PA14/GLEYA"/>
</dbReference>
<accession>A0A8J4V5M1</accession>
<reference evidence="5" key="1">
    <citation type="submission" date="2020-01" db="EMBL/GenBank/DDBJ databases">
        <title>Development of genomics and gene disruption for Polysphondylium violaceum indicates a role for the polyketide synthase stlB in stalk morphogenesis.</title>
        <authorList>
            <person name="Narita B."/>
            <person name="Kawabe Y."/>
            <person name="Kin K."/>
            <person name="Saito T."/>
            <person name="Gibbs R."/>
            <person name="Kuspa A."/>
            <person name="Muzny D."/>
            <person name="Queller D."/>
            <person name="Richards S."/>
            <person name="Strassman J."/>
            <person name="Sucgang R."/>
            <person name="Worley K."/>
            <person name="Schaap P."/>
        </authorList>
    </citation>
    <scope>NUCLEOTIDE SEQUENCE</scope>
    <source>
        <strain evidence="5">QSvi11</strain>
    </source>
</reference>
<comment type="similarity">
    <text evidence="1">Belongs to the prespore-cell-inducing factor family.</text>
</comment>
<keyword evidence="3" id="KW-0325">Glycoprotein</keyword>
<dbReference type="PANTHER" id="PTHR31137">
    <property type="entry name" value="PROTEIN PSIB-RELATED-RELATED"/>
    <property type="match status" value="1"/>
</dbReference>
<evidence type="ECO:0000256" key="1">
    <source>
        <dbReference type="ARBA" id="ARBA00008709"/>
    </source>
</evidence>
<dbReference type="NCBIfam" id="TIGR02148">
    <property type="entry name" value="Fibro_Slime"/>
    <property type="match status" value="1"/>
</dbReference>
<evidence type="ECO:0000256" key="3">
    <source>
        <dbReference type="ARBA" id="ARBA00023180"/>
    </source>
</evidence>
<dbReference type="PROSITE" id="PS51820">
    <property type="entry name" value="PA14"/>
    <property type="match status" value="1"/>
</dbReference>
<keyword evidence="6" id="KW-1185">Reference proteome</keyword>
<dbReference type="InterPro" id="IPR011658">
    <property type="entry name" value="PA14_dom"/>
</dbReference>
<keyword evidence="2" id="KW-0732">Signal</keyword>
<sequence>MYQTFYFTNKNTKVKNVQVTFRDLAPETNPDFEMSNSNQVILGLVKPLLNSTDRTPVYCCGDNRAPSATEYVINNQSTFYSWFHPEPNVNVEVQGVLRFTQNITGDDRTMYSYSNDAFFPLDNRGFQNPNYQGPVKSKAYPDSKGVQRNFHFCMDMHASFTYFGGETFFFKGDDDAWLFIDNKLVLDLGGQHDSHGEKGQGLVKLDDIKLKVGKMYPFDFFYCERHSSESNILINTSINLECRFMDFCGVCEGTGKCLSK</sequence>
<organism evidence="5 6">
    <name type="scientific">Polysphondylium violaceum</name>
    <dbReference type="NCBI Taxonomy" id="133409"/>
    <lineage>
        <taxon>Eukaryota</taxon>
        <taxon>Amoebozoa</taxon>
        <taxon>Evosea</taxon>
        <taxon>Eumycetozoa</taxon>
        <taxon>Dictyostelia</taxon>
        <taxon>Dictyosteliales</taxon>
        <taxon>Dictyosteliaceae</taxon>
        <taxon>Polysphondylium</taxon>
    </lineage>
</organism>
<comment type="caution">
    <text evidence="5">The sequence shown here is derived from an EMBL/GenBank/DDBJ whole genome shotgun (WGS) entry which is preliminary data.</text>
</comment>
<protein>
    <recommendedName>
        <fullName evidence="4">PA14 domain-containing protein</fullName>
    </recommendedName>
</protein>
<dbReference type="Proteomes" id="UP000695562">
    <property type="component" value="Unassembled WGS sequence"/>
</dbReference>
<dbReference type="EMBL" id="AJWJ01000131">
    <property type="protein sequence ID" value="KAF2074747.1"/>
    <property type="molecule type" value="Genomic_DNA"/>
</dbReference>
<evidence type="ECO:0000313" key="6">
    <source>
        <dbReference type="Proteomes" id="UP000695562"/>
    </source>
</evidence>
<dbReference type="InterPro" id="IPR011874">
    <property type="entry name" value="Fibro_Slime"/>
</dbReference>
<proteinExistence type="inferred from homology"/>
<evidence type="ECO:0000313" key="5">
    <source>
        <dbReference type="EMBL" id="KAF2074747.1"/>
    </source>
</evidence>
<dbReference type="GO" id="GO:0005576">
    <property type="term" value="C:extracellular region"/>
    <property type="evidence" value="ECO:0007669"/>
    <property type="project" value="TreeGrafter"/>
</dbReference>
<feature type="domain" description="PA14" evidence="4">
    <location>
        <begin position="103"/>
        <end position="254"/>
    </location>
</feature>
<evidence type="ECO:0000256" key="2">
    <source>
        <dbReference type="ARBA" id="ARBA00022729"/>
    </source>
</evidence>
<dbReference type="SMART" id="SM00758">
    <property type="entry name" value="PA14"/>
    <property type="match status" value="1"/>
</dbReference>
<evidence type="ECO:0000259" key="4">
    <source>
        <dbReference type="PROSITE" id="PS51820"/>
    </source>
</evidence>
<dbReference type="AlphaFoldDB" id="A0A8J4V5M1"/>
<gene>
    <name evidence="5" type="ORF">CYY_003935</name>
</gene>
<name>A0A8J4V5M1_9MYCE</name>
<dbReference type="InterPro" id="IPR051154">
    <property type="entry name" value="Prespore-cell_inducing_factor"/>
</dbReference>